<dbReference type="GO" id="GO:0016579">
    <property type="term" value="P:protein deubiquitination"/>
    <property type="evidence" value="ECO:0007669"/>
    <property type="project" value="InterPro"/>
</dbReference>
<feature type="domain" description="UBA" evidence="16">
    <location>
        <begin position="802"/>
        <end position="842"/>
    </location>
</feature>
<evidence type="ECO:0000256" key="2">
    <source>
        <dbReference type="ARBA" id="ARBA00009085"/>
    </source>
</evidence>
<dbReference type="OrthoDB" id="361536at2759"/>
<dbReference type="SUPFAM" id="SSF46934">
    <property type="entry name" value="UBA-like"/>
    <property type="match status" value="1"/>
</dbReference>
<evidence type="ECO:0000313" key="20">
    <source>
        <dbReference type="Proteomes" id="UP000002630"/>
    </source>
</evidence>
<dbReference type="Gene3D" id="3.30.40.10">
    <property type="entry name" value="Zinc/RING finger domain, C3HC4 (zinc finger)"/>
    <property type="match status" value="2"/>
</dbReference>
<keyword evidence="9 14" id="KW-0788">Thiol protease</keyword>
<dbReference type="GO" id="GO:0005829">
    <property type="term" value="C:cytosol"/>
    <property type="evidence" value="ECO:0007669"/>
    <property type="project" value="TreeGrafter"/>
</dbReference>
<dbReference type="PANTHER" id="PTHR24006:SF664">
    <property type="entry name" value="UBIQUITIN CARBOXYL-TERMINAL HYDROLASE"/>
    <property type="match status" value="1"/>
</dbReference>
<keyword evidence="10 12" id="KW-0862">Zinc</keyword>
<dbReference type="AlphaFoldDB" id="D8LDI4"/>
<feature type="compositionally biased region" description="Basic and acidic residues" evidence="15">
    <location>
        <begin position="453"/>
        <end position="466"/>
    </location>
</feature>
<keyword evidence="3 14" id="KW-0645">Protease</keyword>
<gene>
    <name evidence="19" type="ORF">Esi_0012_0100</name>
</gene>
<dbReference type="Gene3D" id="3.90.70.10">
    <property type="entry name" value="Cysteine proteinases"/>
    <property type="match status" value="2"/>
</dbReference>
<keyword evidence="20" id="KW-1185">Reference proteome</keyword>
<dbReference type="InterPro" id="IPR041432">
    <property type="entry name" value="UBP13_Znf-UBP_var"/>
</dbReference>
<dbReference type="InterPro" id="IPR016652">
    <property type="entry name" value="Ubiquitinyl_hydrolase"/>
</dbReference>
<evidence type="ECO:0000256" key="3">
    <source>
        <dbReference type="ARBA" id="ARBA00022670"/>
    </source>
</evidence>
<feature type="active site" description="Proton acceptor" evidence="11">
    <location>
        <position position="898"/>
    </location>
</feature>
<evidence type="ECO:0000256" key="8">
    <source>
        <dbReference type="ARBA" id="ARBA00022801"/>
    </source>
</evidence>
<keyword evidence="4 12" id="KW-0479">Metal-binding</keyword>
<dbReference type="EMBL" id="FN649735">
    <property type="protein sequence ID" value="CBN74051.1"/>
    <property type="molecule type" value="Genomic_DNA"/>
</dbReference>
<dbReference type="InterPro" id="IPR001394">
    <property type="entry name" value="Peptidase_C19_UCH"/>
</dbReference>
<dbReference type="CDD" id="cd14386">
    <property type="entry name" value="UBA2_UBP5"/>
    <property type="match status" value="1"/>
</dbReference>
<dbReference type="InterPro" id="IPR009060">
    <property type="entry name" value="UBA-like_sf"/>
</dbReference>
<dbReference type="InParanoid" id="D8LDI4"/>
<feature type="region of interest" description="Disordered" evidence="15">
    <location>
        <begin position="447"/>
        <end position="466"/>
    </location>
</feature>
<keyword evidence="8 14" id="KW-0378">Hydrolase</keyword>
<dbReference type="STRING" id="2880.D8LDI4"/>
<sequence length="937" mass="100118">MPVVESDAVSEEVLGLIRPHFSKVKAPSTYDKVYKDECMFSFDTPFSPGGLFVSLANWQGFGQDFIGLALERGAGCLYVHQVWKRVPKAAAAAGEGANDASMDTTDDSGGSKADPTVLALGVDGGFRTDEQKYDIVKTHRLVAFKAGGGTDGVSVSYPDEALPTIVSQAVDAIIEHQGAAEQTEGSQWVADNELIVSKYADTLEHVDSGRRISSEPQDVGVRKQRKDGEPLAQPVHRQAPCGVSSRDRCLEVTKPVPYVLLFPRVFPGYIGSGRQNWDGSGGTGAALRHYEETGRKYPLAVKLGTITPNGADVYSYAPEEDSMVKDPKLAEHLARWGIDVLKVEKTDKTMAELEVELNKSYDFNKITEAGAKLRPLSGPGFTGIKNLGNSCYMNSCLQVLCTLPEIGQKYDGTGTEVFKTAPEDIASDFPAQMSKVASALLSGKYSTPAQAGDAEKAPAGDGKGEEGGEELVVVAPRMFKYLVGQGHAEFSSGRQQDAAEYMQHLLEFMRRSERTSAGRLGGGDGARETASLFQFRLVDRLQCQQSGTVKYTTQAADNLLSLQIPVEAAVNKTEVEAYKERLNKRQKCDPKATTTNNEEEVEEEIKPVVPLSACLARLAADETLPDYRSPATGKAGPALKHVRLGNFPRYLLVQLRRYYVDTDWQPKKMDVEVEVPLTLDLEALRSTGMQADEVPMPEGDDAVPPAADDPAAAAAAGSAGSGAQGRAVVPDAELVSQLMAMGFQENGCRRAAVAVNNASAEVAMNWVLEHMGDADFNDPLPAPGASTGTPPAAGGGGDGDAAPDPEALMMLVSLGFTERQASGALKATGGDAARGADWLYSHTDDLDKAVSEQLDPKAAAAGGEGGGSASDAPIDDGPGRYSLVGFISHVGKNTGCGHYVAHIRKEGRWAIFDDRKVAESEHPPLSLGYLYLFKRDE</sequence>
<dbReference type="OMA" id="FVPCEHT"/>
<evidence type="ECO:0000256" key="1">
    <source>
        <dbReference type="ARBA" id="ARBA00000707"/>
    </source>
</evidence>
<dbReference type="GO" id="GO:0008270">
    <property type="term" value="F:zinc ion binding"/>
    <property type="evidence" value="ECO:0007669"/>
    <property type="project" value="UniProtKB-KW"/>
</dbReference>
<comment type="similarity">
    <text evidence="2 14">Belongs to the peptidase C19 family.</text>
</comment>
<feature type="region of interest" description="Disordered" evidence="15">
    <location>
        <begin position="690"/>
        <end position="725"/>
    </location>
</feature>
<feature type="region of interest" description="Disordered" evidence="15">
    <location>
        <begin position="775"/>
        <end position="804"/>
    </location>
</feature>
<organism evidence="19 20">
    <name type="scientific">Ectocarpus siliculosus</name>
    <name type="common">Brown alga</name>
    <name type="synonym">Conferva siliculosa</name>
    <dbReference type="NCBI Taxonomy" id="2880"/>
    <lineage>
        <taxon>Eukaryota</taxon>
        <taxon>Sar</taxon>
        <taxon>Stramenopiles</taxon>
        <taxon>Ochrophyta</taxon>
        <taxon>PX clade</taxon>
        <taxon>Phaeophyceae</taxon>
        <taxon>Ectocarpales</taxon>
        <taxon>Ectocarpaceae</taxon>
        <taxon>Ectocarpus</taxon>
    </lineage>
</organism>
<dbReference type="InterPro" id="IPR050164">
    <property type="entry name" value="Peptidase_C19"/>
</dbReference>
<evidence type="ECO:0000313" key="19">
    <source>
        <dbReference type="EMBL" id="CBN74051.1"/>
    </source>
</evidence>
<evidence type="ECO:0000256" key="10">
    <source>
        <dbReference type="ARBA" id="ARBA00022833"/>
    </source>
</evidence>
<dbReference type="PROSITE" id="PS50030">
    <property type="entry name" value="UBA"/>
    <property type="match status" value="2"/>
</dbReference>
<feature type="domain" description="UBP-type" evidence="18">
    <location>
        <begin position="195"/>
        <end position="340"/>
    </location>
</feature>
<dbReference type="PROSITE" id="PS50235">
    <property type="entry name" value="USP_3"/>
    <property type="match status" value="1"/>
</dbReference>
<dbReference type="Proteomes" id="UP000002630">
    <property type="component" value="Linkage Group LG10"/>
</dbReference>
<dbReference type="SUPFAM" id="SSF54001">
    <property type="entry name" value="Cysteine proteinases"/>
    <property type="match status" value="1"/>
</dbReference>
<dbReference type="SMART" id="SM00165">
    <property type="entry name" value="UBA"/>
    <property type="match status" value="2"/>
</dbReference>
<dbReference type="GO" id="GO:0006508">
    <property type="term" value="P:proteolysis"/>
    <property type="evidence" value="ECO:0007669"/>
    <property type="project" value="UniProtKB-KW"/>
</dbReference>
<dbReference type="PROSITE" id="PS50271">
    <property type="entry name" value="ZF_UBP"/>
    <property type="match status" value="1"/>
</dbReference>
<dbReference type="InterPro" id="IPR038765">
    <property type="entry name" value="Papain-like_cys_pep_sf"/>
</dbReference>
<evidence type="ECO:0000256" key="7">
    <source>
        <dbReference type="ARBA" id="ARBA00022786"/>
    </source>
</evidence>
<feature type="active site" description="Nucleophile" evidence="11">
    <location>
        <position position="391"/>
    </location>
</feature>
<dbReference type="PANTHER" id="PTHR24006">
    <property type="entry name" value="UBIQUITIN CARBOXYL-TERMINAL HYDROLASE"/>
    <property type="match status" value="1"/>
</dbReference>
<evidence type="ECO:0000259" key="17">
    <source>
        <dbReference type="PROSITE" id="PS50235"/>
    </source>
</evidence>
<dbReference type="Gene3D" id="1.10.8.10">
    <property type="entry name" value="DNA helicase RuvA subunit, C-terminal domain"/>
    <property type="match status" value="2"/>
</dbReference>
<dbReference type="eggNOG" id="KOG0944">
    <property type="taxonomic scope" value="Eukaryota"/>
</dbReference>
<keyword evidence="6 13" id="KW-0863">Zinc-finger</keyword>
<dbReference type="Pfam" id="PF00443">
    <property type="entry name" value="UCH"/>
    <property type="match status" value="1"/>
</dbReference>
<dbReference type="InterPro" id="IPR001607">
    <property type="entry name" value="Znf_UBP"/>
</dbReference>
<dbReference type="FunCoup" id="D8LDI4">
    <property type="interactions" value="389"/>
</dbReference>
<dbReference type="InterPro" id="IPR018200">
    <property type="entry name" value="USP_CS"/>
</dbReference>
<dbReference type="Pfam" id="PF17807">
    <property type="entry name" value="zf-UBP_var"/>
    <property type="match status" value="1"/>
</dbReference>
<keyword evidence="5" id="KW-0677">Repeat</keyword>
<feature type="binding site" evidence="12">
    <location>
        <position position="241"/>
    </location>
    <ligand>
        <name>Zn(2+)</name>
        <dbReference type="ChEBI" id="CHEBI:29105"/>
    </ligand>
</feature>
<evidence type="ECO:0000256" key="11">
    <source>
        <dbReference type="PIRSR" id="PIRSR016308-1"/>
    </source>
</evidence>
<feature type="domain" description="UBA" evidence="16">
    <location>
        <begin position="729"/>
        <end position="770"/>
    </location>
</feature>
<protein>
    <recommendedName>
        <fullName evidence="14">Ubiquitin carboxyl-terminal hydrolase</fullName>
        <ecNumber evidence="14">3.4.19.12</ecNumber>
    </recommendedName>
</protein>
<reference evidence="19 20" key="1">
    <citation type="journal article" date="2010" name="Nature">
        <title>The Ectocarpus genome and the independent evolution of multicellularity in brown algae.</title>
        <authorList>
            <person name="Cock J.M."/>
            <person name="Sterck L."/>
            <person name="Rouze P."/>
            <person name="Scornet D."/>
            <person name="Allen A.E."/>
            <person name="Amoutzias G."/>
            <person name="Anthouard V."/>
            <person name="Artiguenave F."/>
            <person name="Aury J.M."/>
            <person name="Badger J.H."/>
            <person name="Beszteri B."/>
            <person name="Billiau K."/>
            <person name="Bonnet E."/>
            <person name="Bothwell J.H."/>
            <person name="Bowler C."/>
            <person name="Boyen C."/>
            <person name="Brownlee C."/>
            <person name="Carrano C.J."/>
            <person name="Charrier B."/>
            <person name="Cho G.Y."/>
            <person name="Coelho S.M."/>
            <person name="Collen J."/>
            <person name="Corre E."/>
            <person name="Da Silva C."/>
            <person name="Delage L."/>
            <person name="Delaroque N."/>
            <person name="Dittami S.M."/>
            <person name="Doulbeau S."/>
            <person name="Elias M."/>
            <person name="Farnham G."/>
            <person name="Gachon C.M."/>
            <person name="Gschloessl B."/>
            <person name="Heesch S."/>
            <person name="Jabbari K."/>
            <person name="Jubin C."/>
            <person name="Kawai H."/>
            <person name="Kimura K."/>
            <person name="Kloareg B."/>
            <person name="Kupper F.C."/>
            <person name="Lang D."/>
            <person name="Le Bail A."/>
            <person name="Leblanc C."/>
            <person name="Lerouge P."/>
            <person name="Lohr M."/>
            <person name="Lopez P.J."/>
            <person name="Martens C."/>
            <person name="Maumus F."/>
            <person name="Michel G."/>
            <person name="Miranda-Saavedra D."/>
            <person name="Morales J."/>
            <person name="Moreau H."/>
            <person name="Motomura T."/>
            <person name="Nagasato C."/>
            <person name="Napoli C.A."/>
            <person name="Nelson D.R."/>
            <person name="Nyvall-Collen P."/>
            <person name="Peters A.F."/>
            <person name="Pommier C."/>
            <person name="Potin P."/>
            <person name="Poulain J."/>
            <person name="Quesneville H."/>
            <person name="Read B."/>
            <person name="Rensing S.A."/>
            <person name="Ritter A."/>
            <person name="Rousvoal S."/>
            <person name="Samanta M."/>
            <person name="Samson G."/>
            <person name="Schroeder D.C."/>
            <person name="Segurens B."/>
            <person name="Strittmatter M."/>
            <person name="Tonon T."/>
            <person name="Tregear J.W."/>
            <person name="Valentin K."/>
            <person name="von Dassow P."/>
            <person name="Yamagishi T."/>
            <person name="Van de Peer Y."/>
            <person name="Wincker P."/>
        </authorList>
    </citation>
    <scope>NUCLEOTIDE SEQUENCE [LARGE SCALE GENOMIC DNA]</scope>
    <source>
        <strain evidence="20">Ec32 / CCAP1310/4</strain>
    </source>
</reference>
<name>D8LDI4_ECTSI</name>
<evidence type="ECO:0000256" key="12">
    <source>
        <dbReference type="PIRSR" id="PIRSR016308-3"/>
    </source>
</evidence>
<dbReference type="InterPro" id="IPR013083">
    <property type="entry name" value="Znf_RING/FYVE/PHD"/>
</dbReference>
<dbReference type="GO" id="GO:0005634">
    <property type="term" value="C:nucleus"/>
    <property type="evidence" value="ECO:0007669"/>
    <property type="project" value="TreeGrafter"/>
</dbReference>
<dbReference type="EC" id="3.4.19.12" evidence="14"/>
<dbReference type="Pfam" id="PF00627">
    <property type="entry name" value="UBA"/>
    <property type="match status" value="2"/>
</dbReference>
<keyword evidence="7 14" id="KW-0833">Ubl conjugation pathway</keyword>
<evidence type="ECO:0000256" key="9">
    <source>
        <dbReference type="ARBA" id="ARBA00022807"/>
    </source>
</evidence>
<feature type="domain" description="USP" evidence="17">
    <location>
        <begin position="382"/>
        <end position="936"/>
    </location>
</feature>
<feature type="region of interest" description="Disordered" evidence="15">
    <location>
        <begin position="208"/>
        <end position="228"/>
    </location>
</feature>
<evidence type="ECO:0000256" key="6">
    <source>
        <dbReference type="ARBA" id="ARBA00022771"/>
    </source>
</evidence>
<evidence type="ECO:0000256" key="14">
    <source>
        <dbReference type="RuleBase" id="RU366025"/>
    </source>
</evidence>
<feature type="compositionally biased region" description="Low complexity" evidence="15">
    <location>
        <begin position="783"/>
        <end position="792"/>
    </location>
</feature>
<evidence type="ECO:0000256" key="5">
    <source>
        <dbReference type="ARBA" id="ARBA00022737"/>
    </source>
</evidence>
<proteinExistence type="inferred from homology"/>
<dbReference type="PROSITE" id="PS00972">
    <property type="entry name" value="USP_1"/>
    <property type="match status" value="1"/>
</dbReference>
<accession>D8LDI4</accession>
<evidence type="ECO:0000256" key="15">
    <source>
        <dbReference type="SAM" id="MobiDB-lite"/>
    </source>
</evidence>
<dbReference type="SUPFAM" id="SSF57850">
    <property type="entry name" value="RING/U-box"/>
    <property type="match status" value="1"/>
</dbReference>
<dbReference type="InterPro" id="IPR028889">
    <property type="entry name" value="USP"/>
</dbReference>
<dbReference type="EMBL" id="FN647877">
    <property type="protein sequence ID" value="CBN74051.1"/>
    <property type="molecule type" value="Genomic_DNA"/>
</dbReference>
<dbReference type="InterPro" id="IPR015940">
    <property type="entry name" value="UBA"/>
</dbReference>
<comment type="catalytic activity">
    <reaction evidence="1 14">
        <text>Thiol-dependent hydrolysis of ester, thioester, amide, peptide and isopeptide bonds formed by the C-terminal Gly of ubiquitin (a 76-residue protein attached to proteins as an intracellular targeting signal).</text>
        <dbReference type="EC" id="3.4.19.12"/>
    </reaction>
</comment>
<dbReference type="PIRSF" id="PIRSF016308">
    <property type="entry name" value="UBP"/>
    <property type="match status" value="1"/>
</dbReference>
<feature type="compositionally biased region" description="Low complexity" evidence="15">
    <location>
        <begin position="702"/>
        <end position="718"/>
    </location>
</feature>
<evidence type="ECO:0000256" key="13">
    <source>
        <dbReference type="PROSITE-ProRule" id="PRU00502"/>
    </source>
</evidence>
<evidence type="ECO:0000259" key="18">
    <source>
        <dbReference type="PROSITE" id="PS50271"/>
    </source>
</evidence>
<evidence type="ECO:0000259" key="16">
    <source>
        <dbReference type="PROSITE" id="PS50030"/>
    </source>
</evidence>
<dbReference type="GO" id="GO:0004843">
    <property type="term" value="F:cysteine-type deubiquitinase activity"/>
    <property type="evidence" value="ECO:0007669"/>
    <property type="project" value="UniProtKB-UniRule"/>
</dbReference>
<evidence type="ECO:0000256" key="4">
    <source>
        <dbReference type="ARBA" id="ARBA00022723"/>
    </source>
</evidence>
<dbReference type="PROSITE" id="PS00973">
    <property type="entry name" value="USP_2"/>
    <property type="match status" value="1"/>
</dbReference>